<evidence type="ECO:0000313" key="3">
    <source>
        <dbReference type="Proteomes" id="UP001151760"/>
    </source>
</evidence>
<feature type="compositionally biased region" description="Basic and acidic residues" evidence="1">
    <location>
        <begin position="366"/>
        <end position="382"/>
    </location>
</feature>
<keyword evidence="3" id="KW-1185">Reference proteome</keyword>
<feature type="region of interest" description="Disordered" evidence="1">
    <location>
        <begin position="366"/>
        <end position="398"/>
    </location>
</feature>
<proteinExistence type="predicted"/>
<dbReference type="EMBL" id="BQNB010016097">
    <property type="protein sequence ID" value="GJT47769.1"/>
    <property type="molecule type" value="Genomic_DNA"/>
</dbReference>
<organism evidence="2 3">
    <name type="scientific">Tanacetum coccineum</name>
    <dbReference type="NCBI Taxonomy" id="301880"/>
    <lineage>
        <taxon>Eukaryota</taxon>
        <taxon>Viridiplantae</taxon>
        <taxon>Streptophyta</taxon>
        <taxon>Embryophyta</taxon>
        <taxon>Tracheophyta</taxon>
        <taxon>Spermatophyta</taxon>
        <taxon>Magnoliopsida</taxon>
        <taxon>eudicotyledons</taxon>
        <taxon>Gunneridae</taxon>
        <taxon>Pentapetalae</taxon>
        <taxon>asterids</taxon>
        <taxon>campanulids</taxon>
        <taxon>Asterales</taxon>
        <taxon>Asteraceae</taxon>
        <taxon>Asteroideae</taxon>
        <taxon>Anthemideae</taxon>
        <taxon>Anthemidinae</taxon>
        <taxon>Tanacetum</taxon>
    </lineage>
</organism>
<comment type="caution">
    <text evidence="2">The sequence shown here is derived from an EMBL/GenBank/DDBJ whole genome shotgun (WGS) entry which is preliminary data.</text>
</comment>
<dbReference type="Proteomes" id="UP001151760">
    <property type="component" value="Unassembled WGS sequence"/>
</dbReference>
<sequence length="694" mass="79807">MVNLSCQYQGVNKLIQDFSKELPLFHNVTDNCYKVANFVNTKSQIRHSFLKHQLQEYGRAALLRVPFCCRGGGGGGVGRVEFEPVFEMVEDVLSSARALQLVFLDESYKMMTMDDQIGKEIEEMMRIQAILDPLWEELRAKIKEWCAKFHIHENHVEKVFDKRFKRNYHPAWAAAFILDPFYLIRDPSGKYLPPFKCLTSEQEKDVDKLITRLVSREEAHIALMELMKWRTEGLDPVYAQAVQLKQRDPITALNEGYSSKNYIMKFLRALHPKWIAKVTAIEESKDLTSLSLDELIRNLKVHEMIIKKDSEIVKAKVERKSIALKAKKESSDEECSTSSSEDEEYAIAVRHFKKFFKRRGRFVRQPRNDKKTFQRSRDDKNVLRIQPEPEDLPKDTHIRNSSPLVRLEMNEYKGLMPTKIELTLEQSQQGVSNDVLMENPADQHQQALGRSYALSWKPCQGDSLNLPDHSELLNSELLNSELLNSELLNSELLNSELLKQRVAKQRVAKQRVAKQRVAKRRVHQSPTSVLIAAVEASENIPPVAAHEEAETIHNMTTKNKLYFQAEKEAIFLILTGIGDEIYSTVDACNTAKEMWTAIERLQQVIQKPARGRRLCKKNWHSLQVFKKLYKPTNNNLRTSSNSRNKTEDTTPSINTQSSQGSLEQRTMTVAGARETVGSPVVQQNRIQCFNCKGF</sequence>
<feature type="compositionally biased region" description="Low complexity" evidence="1">
    <location>
        <begin position="633"/>
        <end position="643"/>
    </location>
</feature>
<evidence type="ECO:0000313" key="2">
    <source>
        <dbReference type="EMBL" id="GJT47769.1"/>
    </source>
</evidence>
<feature type="region of interest" description="Disordered" evidence="1">
    <location>
        <begin position="633"/>
        <end position="665"/>
    </location>
</feature>
<dbReference type="PANTHER" id="PTHR32166:SF24">
    <property type="entry name" value="F16P17.2 PROTEIN"/>
    <property type="match status" value="1"/>
</dbReference>
<reference evidence="2" key="2">
    <citation type="submission" date="2022-01" db="EMBL/GenBank/DDBJ databases">
        <authorList>
            <person name="Yamashiro T."/>
            <person name="Shiraishi A."/>
            <person name="Satake H."/>
            <person name="Nakayama K."/>
        </authorList>
    </citation>
    <scope>NUCLEOTIDE SEQUENCE</scope>
</reference>
<protein>
    <submittedName>
        <fullName evidence="2">Uncharacterized protein</fullName>
    </submittedName>
</protein>
<dbReference type="PANTHER" id="PTHR32166">
    <property type="entry name" value="OSJNBA0013A04.12 PROTEIN"/>
    <property type="match status" value="1"/>
</dbReference>
<evidence type="ECO:0000256" key="1">
    <source>
        <dbReference type="SAM" id="MobiDB-lite"/>
    </source>
</evidence>
<reference evidence="2" key="1">
    <citation type="journal article" date="2022" name="Int. J. Mol. Sci.">
        <title>Draft Genome of Tanacetum Coccineum: Genomic Comparison of Closely Related Tanacetum-Family Plants.</title>
        <authorList>
            <person name="Yamashiro T."/>
            <person name="Shiraishi A."/>
            <person name="Nakayama K."/>
            <person name="Satake H."/>
        </authorList>
    </citation>
    <scope>NUCLEOTIDE SEQUENCE</scope>
</reference>
<accession>A0ABQ5EA63</accession>
<name>A0ABQ5EA63_9ASTR</name>
<feature type="compositionally biased region" description="Polar residues" evidence="1">
    <location>
        <begin position="649"/>
        <end position="665"/>
    </location>
</feature>
<gene>
    <name evidence="2" type="ORF">Tco_0973926</name>
</gene>